<organism evidence="10 11">
    <name type="scientific">Eubacterium segne</name>
    <dbReference type="NCBI Taxonomy" id="2763045"/>
    <lineage>
        <taxon>Bacteria</taxon>
        <taxon>Bacillati</taxon>
        <taxon>Bacillota</taxon>
        <taxon>Clostridia</taxon>
        <taxon>Eubacteriales</taxon>
        <taxon>Eubacteriaceae</taxon>
        <taxon>Eubacterium</taxon>
    </lineage>
</organism>
<evidence type="ECO:0000313" key="10">
    <source>
        <dbReference type="EMBL" id="MBC5666784.1"/>
    </source>
</evidence>
<evidence type="ECO:0000259" key="9">
    <source>
        <dbReference type="SMART" id="SM00977"/>
    </source>
</evidence>
<sequence>MVEKVFKFIKENRIFDSGDSVILGVSGGADSICMLTVLCKLKHRLNLKLYVVHVNHGIRGGDALEDENFVKEFCEKENLSFFPYHINVPEIVKKTGMSEEEAGRRERYRIFYELANELKSDKIAVAHNLNDNSETILFNMFRGTGIKGMTGIPVQRDKIVRPLLCVTRAEIEAYLDSLNISYCMDITNKSTEYTRNKIRLELLPYIKENINKKAEYNIVNAAEKLSEINDYMEQQVDAEYKKYVKGNLILNEGEFLHPAVKNQVIRRVIENQAGCLKDIMDVHVRDVATLFKSQVSKKINLPYNLIAVKEYDGVIIKKAENKQQDFKEKVLIDKGRIFKDDTVEIVSENNGFNRENIKELVYTKWLDYDKIDKLILRTRAKGDYIVIDDNGRKKKLKEYFINEKIKKEDRDTMPLLADGNHIVWIPGYRISAYYKVTPETKNIIRINYKNKE</sequence>
<dbReference type="InterPro" id="IPR012094">
    <property type="entry name" value="tRNA_Ile_lys_synt"/>
</dbReference>
<dbReference type="EC" id="6.3.4.19" evidence="8"/>
<dbReference type="HAMAP" id="MF_01161">
    <property type="entry name" value="tRNA_Ile_lys_synt"/>
    <property type="match status" value="1"/>
</dbReference>
<dbReference type="SMART" id="SM00977">
    <property type="entry name" value="TilS_C"/>
    <property type="match status" value="1"/>
</dbReference>
<evidence type="ECO:0000313" key="11">
    <source>
        <dbReference type="Proteomes" id="UP000597877"/>
    </source>
</evidence>
<evidence type="ECO:0000256" key="8">
    <source>
        <dbReference type="HAMAP-Rule" id="MF_01161"/>
    </source>
</evidence>
<dbReference type="InterPro" id="IPR012795">
    <property type="entry name" value="tRNA_Ile_lys_synt_N"/>
</dbReference>
<comment type="function">
    <text evidence="8">Ligates lysine onto the cytidine present at position 34 of the AUA codon-specific tRNA(Ile) that contains the anticodon CAU, in an ATP-dependent manner. Cytidine is converted to lysidine, thus changing the amino acid specificity of the tRNA from methionine to isoleucine.</text>
</comment>
<dbReference type="InterPro" id="IPR011063">
    <property type="entry name" value="TilS/TtcA_N"/>
</dbReference>
<dbReference type="SUPFAM" id="SSF82829">
    <property type="entry name" value="MesJ substrate recognition domain-like"/>
    <property type="match status" value="1"/>
</dbReference>
<dbReference type="Pfam" id="PF01171">
    <property type="entry name" value="ATP_bind_3"/>
    <property type="match status" value="1"/>
</dbReference>
<accession>A0ABR7F1D3</accession>
<dbReference type="PANTHER" id="PTHR43033:SF1">
    <property type="entry name" value="TRNA(ILE)-LYSIDINE SYNTHASE-RELATED"/>
    <property type="match status" value="1"/>
</dbReference>
<keyword evidence="6 8" id="KW-0067">ATP-binding</keyword>
<dbReference type="NCBIfam" id="TIGR02432">
    <property type="entry name" value="lysidine_TilS_N"/>
    <property type="match status" value="1"/>
</dbReference>
<protein>
    <recommendedName>
        <fullName evidence="8">tRNA(Ile)-lysidine synthase</fullName>
        <ecNumber evidence="8">6.3.4.19</ecNumber>
    </recommendedName>
    <alternativeName>
        <fullName evidence="8">tRNA(Ile)-2-lysyl-cytidine synthase</fullName>
    </alternativeName>
    <alternativeName>
        <fullName evidence="8">tRNA(Ile)-lysidine synthetase</fullName>
    </alternativeName>
</protein>
<dbReference type="RefSeq" id="WP_118589231.1">
    <property type="nucleotide sequence ID" value="NZ_JACOOZ010000001.1"/>
</dbReference>
<comment type="similarity">
    <text evidence="8">Belongs to the tRNA(Ile)-lysidine synthase family.</text>
</comment>
<evidence type="ECO:0000256" key="7">
    <source>
        <dbReference type="ARBA" id="ARBA00048539"/>
    </source>
</evidence>
<keyword evidence="11" id="KW-1185">Reference proteome</keyword>
<dbReference type="Proteomes" id="UP000597877">
    <property type="component" value="Unassembled WGS sequence"/>
</dbReference>
<name>A0ABR7F1D3_9FIRM</name>
<comment type="domain">
    <text evidence="8">The N-terminal region contains the highly conserved SGGXDS motif, predicted to be a P-loop motif involved in ATP binding.</text>
</comment>
<evidence type="ECO:0000256" key="6">
    <source>
        <dbReference type="ARBA" id="ARBA00022840"/>
    </source>
</evidence>
<evidence type="ECO:0000256" key="3">
    <source>
        <dbReference type="ARBA" id="ARBA00022598"/>
    </source>
</evidence>
<dbReference type="CDD" id="cd01992">
    <property type="entry name" value="TilS_N"/>
    <property type="match status" value="1"/>
</dbReference>
<keyword evidence="3 8" id="KW-0436">Ligase</keyword>
<comment type="subcellular location">
    <subcellularLocation>
        <location evidence="1 8">Cytoplasm</location>
    </subcellularLocation>
</comment>
<dbReference type="EMBL" id="JACOOZ010000001">
    <property type="protein sequence ID" value="MBC5666784.1"/>
    <property type="molecule type" value="Genomic_DNA"/>
</dbReference>
<feature type="binding site" evidence="8">
    <location>
        <begin position="26"/>
        <end position="31"/>
    </location>
    <ligand>
        <name>ATP</name>
        <dbReference type="ChEBI" id="CHEBI:30616"/>
    </ligand>
</feature>
<dbReference type="Pfam" id="PF11734">
    <property type="entry name" value="TilS_C"/>
    <property type="match status" value="1"/>
</dbReference>
<comment type="caution">
    <text evidence="10">The sequence shown here is derived from an EMBL/GenBank/DDBJ whole genome shotgun (WGS) entry which is preliminary data.</text>
</comment>
<dbReference type="InterPro" id="IPR012796">
    <property type="entry name" value="Lysidine-tRNA-synth_C"/>
</dbReference>
<dbReference type="SUPFAM" id="SSF56037">
    <property type="entry name" value="PheT/TilS domain"/>
    <property type="match status" value="1"/>
</dbReference>
<dbReference type="PANTHER" id="PTHR43033">
    <property type="entry name" value="TRNA(ILE)-LYSIDINE SYNTHASE-RELATED"/>
    <property type="match status" value="1"/>
</dbReference>
<dbReference type="SUPFAM" id="SSF52402">
    <property type="entry name" value="Adenine nucleotide alpha hydrolases-like"/>
    <property type="match status" value="1"/>
</dbReference>
<keyword evidence="4 8" id="KW-0819">tRNA processing</keyword>
<keyword evidence="5 8" id="KW-0547">Nucleotide-binding</keyword>
<comment type="catalytic activity">
    <reaction evidence="7 8">
        <text>cytidine(34) in tRNA(Ile2) + L-lysine + ATP = lysidine(34) in tRNA(Ile2) + AMP + diphosphate + H(+)</text>
        <dbReference type="Rhea" id="RHEA:43744"/>
        <dbReference type="Rhea" id="RHEA-COMP:10625"/>
        <dbReference type="Rhea" id="RHEA-COMP:10670"/>
        <dbReference type="ChEBI" id="CHEBI:15378"/>
        <dbReference type="ChEBI" id="CHEBI:30616"/>
        <dbReference type="ChEBI" id="CHEBI:32551"/>
        <dbReference type="ChEBI" id="CHEBI:33019"/>
        <dbReference type="ChEBI" id="CHEBI:82748"/>
        <dbReference type="ChEBI" id="CHEBI:83665"/>
        <dbReference type="ChEBI" id="CHEBI:456215"/>
        <dbReference type="EC" id="6.3.4.19"/>
    </reaction>
</comment>
<dbReference type="GO" id="GO:0032267">
    <property type="term" value="F:tRNA(Ile)-lysidine synthase activity"/>
    <property type="evidence" value="ECO:0007669"/>
    <property type="project" value="UniProtKB-EC"/>
</dbReference>
<reference evidence="10 11" key="1">
    <citation type="submission" date="2020-08" db="EMBL/GenBank/DDBJ databases">
        <title>Genome public.</title>
        <authorList>
            <person name="Liu C."/>
            <person name="Sun Q."/>
        </authorList>
    </citation>
    <scope>NUCLEOTIDE SEQUENCE [LARGE SCALE GENOMIC DNA]</scope>
    <source>
        <strain evidence="10 11">BX4</strain>
    </source>
</reference>
<dbReference type="NCBIfam" id="TIGR02433">
    <property type="entry name" value="lysidine_TilS_C"/>
    <property type="match status" value="1"/>
</dbReference>
<evidence type="ECO:0000256" key="4">
    <source>
        <dbReference type="ARBA" id="ARBA00022694"/>
    </source>
</evidence>
<dbReference type="Gene3D" id="3.40.50.620">
    <property type="entry name" value="HUPs"/>
    <property type="match status" value="1"/>
</dbReference>
<dbReference type="Gene3D" id="1.20.59.20">
    <property type="match status" value="1"/>
</dbReference>
<dbReference type="InterPro" id="IPR014729">
    <property type="entry name" value="Rossmann-like_a/b/a_fold"/>
</dbReference>
<keyword evidence="2 8" id="KW-0963">Cytoplasm</keyword>
<evidence type="ECO:0000256" key="1">
    <source>
        <dbReference type="ARBA" id="ARBA00004496"/>
    </source>
</evidence>
<evidence type="ECO:0000256" key="5">
    <source>
        <dbReference type="ARBA" id="ARBA00022741"/>
    </source>
</evidence>
<feature type="domain" description="Lysidine-tRNA(Ile) synthetase C-terminal" evidence="9">
    <location>
        <begin position="374"/>
        <end position="446"/>
    </location>
</feature>
<proteinExistence type="inferred from homology"/>
<gene>
    <name evidence="8 10" type="primary">tilS</name>
    <name evidence="10" type="ORF">H8S00_02090</name>
</gene>
<evidence type="ECO:0000256" key="2">
    <source>
        <dbReference type="ARBA" id="ARBA00022490"/>
    </source>
</evidence>